<dbReference type="PANTHER" id="PTHR10077">
    <property type="entry name" value="CALPASTATIN"/>
    <property type="match status" value="1"/>
</dbReference>
<evidence type="ECO:0000256" key="10">
    <source>
        <dbReference type="ARBA" id="ARBA00022990"/>
    </source>
</evidence>
<evidence type="ECO:0000256" key="3">
    <source>
        <dbReference type="ARBA" id="ARBA00017619"/>
    </source>
</evidence>
<evidence type="ECO:0000256" key="7">
    <source>
        <dbReference type="ARBA" id="ARBA00022704"/>
    </source>
</evidence>
<keyword evidence="14" id="KW-1185">Reference proteome</keyword>
<evidence type="ECO:0000313" key="14">
    <source>
        <dbReference type="Proteomes" id="UP000472271"/>
    </source>
</evidence>
<dbReference type="PANTHER" id="PTHR10077:SF0">
    <property type="entry name" value="CALPASTATIN"/>
    <property type="match status" value="1"/>
</dbReference>
<accession>A0A672Y5A1</accession>
<feature type="region of interest" description="Disordered" evidence="12">
    <location>
        <begin position="1"/>
        <end position="52"/>
    </location>
</feature>
<evidence type="ECO:0000256" key="5">
    <source>
        <dbReference type="ARBA" id="ARBA00022553"/>
    </source>
</evidence>
<keyword evidence="5" id="KW-0597">Phosphoprotein</keyword>
<reference evidence="13" key="3">
    <citation type="submission" date="2025-09" db="UniProtKB">
        <authorList>
            <consortium name="Ensembl"/>
        </authorList>
    </citation>
    <scope>IDENTIFICATION</scope>
</reference>
<evidence type="ECO:0000256" key="12">
    <source>
        <dbReference type="SAM" id="MobiDB-lite"/>
    </source>
</evidence>
<feature type="compositionally biased region" description="Basic and acidic residues" evidence="12">
    <location>
        <begin position="23"/>
        <end position="52"/>
    </location>
</feature>
<protein>
    <recommendedName>
        <fullName evidence="3">Calpastatin</fullName>
    </recommendedName>
    <alternativeName>
        <fullName evidence="11">Calpain inhibitor</fullName>
    </alternativeName>
</protein>
<dbReference type="Proteomes" id="UP000472271">
    <property type="component" value="Chromosome 5"/>
</dbReference>
<dbReference type="Ensembl" id="ENSSORT00005001665.1">
    <property type="protein sequence ID" value="ENSSORP00005001617.1"/>
    <property type="gene ID" value="ENSSORG00005001009.1"/>
</dbReference>
<reference evidence="13" key="2">
    <citation type="submission" date="2025-08" db="UniProtKB">
        <authorList>
            <consortium name="Ensembl"/>
        </authorList>
    </citation>
    <scope>IDENTIFICATION</scope>
</reference>
<evidence type="ECO:0000256" key="9">
    <source>
        <dbReference type="ARBA" id="ARBA00022843"/>
    </source>
</evidence>
<dbReference type="Pfam" id="PF00748">
    <property type="entry name" value="Calpain_inhib"/>
    <property type="match status" value="1"/>
</dbReference>
<comment type="similarity">
    <text evidence="2">Belongs to the protease inhibitor I27 (calpastatin) family.</text>
</comment>
<keyword evidence="4" id="KW-1017">Isopeptide bond</keyword>
<evidence type="ECO:0000256" key="4">
    <source>
        <dbReference type="ARBA" id="ARBA00022499"/>
    </source>
</evidence>
<reference evidence="13" key="1">
    <citation type="submission" date="2019-06" db="EMBL/GenBank/DDBJ databases">
        <authorList>
            <consortium name="Wellcome Sanger Institute Data Sharing"/>
        </authorList>
    </citation>
    <scope>NUCLEOTIDE SEQUENCE [LARGE SCALE GENOMIC DNA]</scope>
</reference>
<dbReference type="InterPro" id="IPR001259">
    <property type="entry name" value="Prot_inh_calpain"/>
</dbReference>
<keyword evidence="9" id="KW-0832">Ubl conjugation</keyword>
<evidence type="ECO:0000313" key="13">
    <source>
        <dbReference type="Ensembl" id="ENSSORP00005001617.1"/>
    </source>
</evidence>
<evidence type="ECO:0000256" key="6">
    <source>
        <dbReference type="ARBA" id="ARBA00022690"/>
    </source>
</evidence>
<proteinExistence type="inferred from homology"/>
<dbReference type="GO" id="GO:0010859">
    <property type="term" value="F:calcium-dependent cysteine-type endopeptidase inhibitor activity"/>
    <property type="evidence" value="ECO:0007669"/>
    <property type="project" value="TreeGrafter"/>
</dbReference>
<evidence type="ECO:0000256" key="2">
    <source>
        <dbReference type="ARBA" id="ARBA00009487"/>
    </source>
</evidence>
<keyword evidence="6" id="KW-0646">Protease inhibitor</keyword>
<dbReference type="AlphaFoldDB" id="A0A672Y5A1"/>
<keyword evidence="10" id="KW-0007">Acetylation</keyword>
<comment type="function">
    <text evidence="1">Specific inhibition of calpain (calcium-dependent cysteine protease). Plays a key role in postmortem tenderization of meat and have been proposed to be involved in muscle protein degradation in living tissue.</text>
</comment>
<dbReference type="InterPro" id="IPR026998">
    <property type="entry name" value="Calpastatin"/>
</dbReference>
<evidence type="ECO:0000256" key="1">
    <source>
        <dbReference type="ARBA" id="ARBA00002637"/>
    </source>
</evidence>
<evidence type="ECO:0000256" key="11">
    <source>
        <dbReference type="ARBA" id="ARBA00033013"/>
    </source>
</evidence>
<sequence length="139" mass="15317">MSSEALSALGDMLGEPEPVPESPKLRPEDIVSEDKLKKEKGVRVGERDDTLPPEYRFNEEELKKLPAPKPEPKMDTTEALDILSGDFTTPSAPPAQVLSKCMTTRPEGIVQCLQPDFMLLLLCVVDESYTLCRPPCGCV</sequence>
<evidence type="ECO:0000256" key="8">
    <source>
        <dbReference type="ARBA" id="ARBA00022737"/>
    </source>
</evidence>
<dbReference type="InParanoid" id="A0A672Y5A1"/>
<name>A0A672Y5A1_9TELE</name>
<dbReference type="GO" id="GO:0005737">
    <property type="term" value="C:cytoplasm"/>
    <property type="evidence" value="ECO:0007669"/>
    <property type="project" value="TreeGrafter"/>
</dbReference>
<keyword evidence="8" id="KW-0677">Repeat</keyword>
<organism evidence="13 14">
    <name type="scientific">Sphaeramia orbicularis</name>
    <name type="common">orbiculate cardinalfish</name>
    <dbReference type="NCBI Taxonomy" id="375764"/>
    <lineage>
        <taxon>Eukaryota</taxon>
        <taxon>Metazoa</taxon>
        <taxon>Chordata</taxon>
        <taxon>Craniata</taxon>
        <taxon>Vertebrata</taxon>
        <taxon>Euteleostomi</taxon>
        <taxon>Actinopterygii</taxon>
        <taxon>Neopterygii</taxon>
        <taxon>Teleostei</taxon>
        <taxon>Neoteleostei</taxon>
        <taxon>Acanthomorphata</taxon>
        <taxon>Gobiaria</taxon>
        <taxon>Kurtiformes</taxon>
        <taxon>Apogonoidei</taxon>
        <taxon>Apogonidae</taxon>
        <taxon>Apogoninae</taxon>
        <taxon>Sphaeramia</taxon>
    </lineage>
</organism>
<keyword evidence="7" id="KW-0789">Thiol protease inhibitor</keyword>